<gene>
    <name evidence="1" type="ORF">L1987_02705</name>
</gene>
<reference evidence="2" key="1">
    <citation type="journal article" date="2022" name="Mol. Ecol. Resour.">
        <title>The genomes of chicory, endive, great burdock and yacon provide insights into Asteraceae palaeo-polyploidization history and plant inulin production.</title>
        <authorList>
            <person name="Fan W."/>
            <person name="Wang S."/>
            <person name="Wang H."/>
            <person name="Wang A."/>
            <person name="Jiang F."/>
            <person name="Liu H."/>
            <person name="Zhao H."/>
            <person name="Xu D."/>
            <person name="Zhang Y."/>
        </authorList>
    </citation>
    <scope>NUCLEOTIDE SEQUENCE [LARGE SCALE GENOMIC DNA]</scope>
    <source>
        <strain evidence="2">cv. Yunnan</strain>
    </source>
</reference>
<evidence type="ECO:0000313" key="1">
    <source>
        <dbReference type="EMBL" id="KAI3828601.1"/>
    </source>
</evidence>
<organism evidence="1 2">
    <name type="scientific">Smallanthus sonchifolius</name>
    <dbReference type="NCBI Taxonomy" id="185202"/>
    <lineage>
        <taxon>Eukaryota</taxon>
        <taxon>Viridiplantae</taxon>
        <taxon>Streptophyta</taxon>
        <taxon>Embryophyta</taxon>
        <taxon>Tracheophyta</taxon>
        <taxon>Spermatophyta</taxon>
        <taxon>Magnoliopsida</taxon>
        <taxon>eudicotyledons</taxon>
        <taxon>Gunneridae</taxon>
        <taxon>Pentapetalae</taxon>
        <taxon>asterids</taxon>
        <taxon>campanulids</taxon>
        <taxon>Asterales</taxon>
        <taxon>Asteraceae</taxon>
        <taxon>Asteroideae</taxon>
        <taxon>Heliantheae alliance</taxon>
        <taxon>Millerieae</taxon>
        <taxon>Smallanthus</taxon>
    </lineage>
</organism>
<proteinExistence type="predicted"/>
<evidence type="ECO:0000313" key="2">
    <source>
        <dbReference type="Proteomes" id="UP001056120"/>
    </source>
</evidence>
<dbReference type="EMBL" id="CM042018">
    <property type="protein sequence ID" value="KAI3828601.1"/>
    <property type="molecule type" value="Genomic_DNA"/>
</dbReference>
<comment type="caution">
    <text evidence="1">The sequence shown here is derived from an EMBL/GenBank/DDBJ whole genome shotgun (WGS) entry which is preliminary data.</text>
</comment>
<accession>A0ACB9K8F9</accession>
<keyword evidence="2" id="KW-1185">Reference proteome</keyword>
<reference evidence="1 2" key="2">
    <citation type="journal article" date="2022" name="Mol. Ecol. Resour.">
        <title>The genomes of chicory, endive, great burdock and yacon provide insights into Asteraceae paleo-polyploidization history and plant inulin production.</title>
        <authorList>
            <person name="Fan W."/>
            <person name="Wang S."/>
            <person name="Wang H."/>
            <person name="Wang A."/>
            <person name="Jiang F."/>
            <person name="Liu H."/>
            <person name="Zhao H."/>
            <person name="Xu D."/>
            <person name="Zhang Y."/>
        </authorList>
    </citation>
    <scope>NUCLEOTIDE SEQUENCE [LARGE SCALE GENOMIC DNA]</scope>
    <source>
        <strain evidence="2">cv. Yunnan</strain>
        <tissue evidence="1">Leaves</tissue>
    </source>
</reference>
<sequence length="157" mass="18198">MLTDSFIALASSNSEITLQVHIFLTGFAGFCFHVCNGNGSRGKNIPKKRGQYLVGHRIKVWWPLDKMYCMLMMKNYWIYICQEKWRMLTEIPPHQQKGKVIDMPSPLTSLARSQEHKGKRKLESSPTQDYSNSPKRLVNSQLILKEKIYLILQPQKA</sequence>
<name>A0ACB9K8F9_9ASTR</name>
<protein>
    <submittedName>
        <fullName evidence="1">Uncharacterized protein</fullName>
    </submittedName>
</protein>
<dbReference type="Proteomes" id="UP001056120">
    <property type="component" value="Linkage Group LG01"/>
</dbReference>